<dbReference type="EMBL" id="JADKGY010000001">
    <property type="protein sequence ID" value="MBK9981769.1"/>
    <property type="molecule type" value="Genomic_DNA"/>
</dbReference>
<feature type="chain" id="PRO_5038867706" evidence="2">
    <location>
        <begin position="24"/>
        <end position="900"/>
    </location>
</feature>
<feature type="compositionally biased region" description="Polar residues" evidence="1">
    <location>
        <begin position="763"/>
        <end position="773"/>
    </location>
</feature>
<dbReference type="GO" id="GO:1990351">
    <property type="term" value="C:transporter complex"/>
    <property type="evidence" value="ECO:0007669"/>
    <property type="project" value="TreeGrafter"/>
</dbReference>
<sequence length="900" mass="102254">MRSFIIIFTFFSLSLAGVNTAIAQNPLTLVFPEDSTKIKSFIADTTSHGKQVNIVMSPDSLDAKVEYGSLDSNYLDNDAHKVYLFGKAYVRYKELSIKADYIVVDLDSSIATAEGRLDSLGQLTGKPEFNMGTENFTAEKMRYNFKTRKGFISNVLTKENDLFIHGEVTKFVAGGADSLHQDDILYNEGALITTCTAEHPHYGIRASKIKTIPDKLAVIGASHLEIFGVPTPLWLPFGFYPISNTRHAGLIFPKDYERSPTWGFGLRGLGYYFPIKDWADVQLTGDIYFNGSWGVNFNSNYVKKYKFRGNIDLGYSNRLTEASDTYLNTKSKSFSIRLTHNQDPKSNPYQTIGGSINVQTNDYQSLNHNDAQSALTNTYSSNFNYSRIFPNKPYSLTASFNHSQNTRSHIVTINAPDLNFRLNRIYPFKSKKKAGPDQWYEKIAFQYSGSGRSQIIGTDTSLFDSKTWANAQWGAQHRASANVNFNVLKYFNFTPSVDYGETWFFKTRDRMFRFDPNDVKFVKPDTIYTPDSTSFFIRPDTISYGKNDDTLTSGFKAFRTISASINMNTSLFGTLQFSKGWLRGIRHVIKPNIGFSYTPKSPDSSYQFQQFSVLYPDSVKRFSRFDNLLYSVSPTSIEQANINYSITNLFEAKYFSKKDSTEKKLKLFDNINMSGSYNMAAKINKWSPLNISGNTRFFKGITTATVGATYSFYGRSDNVHLDTLTYLKTNHKLLRFESLRLRFSSHITFQQVLDLFNPKKETQSQTQTGSNPGNKKLPKKGDKFFDLLSSFSINHELGISRFWMPGRDSTSITTNSVNMVGSMQITPNWSVNFGNIGYDFKSKQLTYPDIGLARDLHCWQLSFSFQPTRGTYSFHLGVKPGPFDFLKFPYNRGNYDTFGF</sequence>
<dbReference type="InterPro" id="IPR045659">
    <property type="entry name" value="LptD_2"/>
</dbReference>
<gene>
    <name evidence="4" type="ORF">IPP15_04990</name>
</gene>
<keyword evidence="2" id="KW-0732">Signal</keyword>
<comment type="caution">
    <text evidence="4">The sequence shown here is derived from an EMBL/GenBank/DDBJ whole genome shotgun (WGS) entry which is preliminary data.</text>
</comment>
<dbReference type="AlphaFoldDB" id="A0A9D7SVP0"/>
<dbReference type="Proteomes" id="UP000808337">
    <property type="component" value="Unassembled WGS sequence"/>
</dbReference>
<feature type="region of interest" description="Disordered" evidence="1">
    <location>
        <begin position="760"/>
        <end position="779"/>
    </location>
</feature>
<feature type="signal peptide" evidence="2">
    <location>
        <begin position="1"/>
        <end position="23"/>
    </location>
</feature>
<evidence type="ECO:0000256" key="2">
    <source>
        <dbReference type="SAM" id="SignalP"/>
    </source>
</evidence>
<dbReference type="Pfam" id="PF19838">
    <property type="entry name" value="LptD_2"/>
    <property type="match status" value="1"/>
</dbReference>
<evidence type="ECO:0000259" key="3">
    <source>
        <dbReference type="Pfam" id="PF19838"/>
    </source>
</evidence>
<name>A0A9D7SVP0_9BACT</name>
<dbReference type="PANTHER" id="PTHR30189">
    <property type="entry name" value="LPS-ASSEMBLY PROTEIN"/>
    <property type="match status" value="1"/>
</dbReference>
<reference evidence="4 5" key="1">
    <citation type="submission" date="2020-10" db="EMBL/GenBank/DDBJ databases">
        <title>Connecting structure to function with the recovery of over 1000 high-quality activated sludge metagenome-assembled genomes encoding full-length rRNA genes using long-read sequencing.</title>
        <authorList>
            <person name="Singleton C.M."/>
            <person name="Petriglieri F."/>
            <person name="Kristensen J.M."/>
            <person name="Kirkegaard R.H."/>
            <person name="Michaelsen T.Y."/>
            <person name="Andersen M.H."/>
            <person name="Karst S.M."/>
            <person name="Dueholm M.S."/>
            <person name="Nielsen P.H."/>
            <person name="Albertsen M."/>
        </authorList>
    </citation>
    <scope>NUCLEOTIDE SEQUENCE [LARGE SCALE GENOMIC DNA]</scope>
    <source>
        <strain evidence="4">Ribe_18-Q3-R11-54_MAXAC.273</strain>
    </source>
</reference>
<feature type="domain" description="LPS-assembly protein LptD central" evidence="3">
    <location>
        <begin position="218"/>
        <end position="713"/>
    </location>
</feature>
<organism evidence="4 5">
    <name type="scientific">Candidatus Opimibacter skivensis</name>
    <dbReference type="NCBI Taxonomy" id="2982028"/>
    <lineage>
        <taxon>Bacteria</taxon>
        <taxon>Pseudomonadati</taxon>
        <taxon>Bacteroidota</taxon>
        <taxon>Saprospiria</taxon>
        <taxon>Saprospirales</taxon>
        <taxon>Saprospiraceae</taxon>
        <taxon>Candidatus Opimibacter</taxon>
    </lineage>
</organism>
<evidence type="ECO:0000313" key="4">
    <source>
        <dbReference type="EMBL" id="MBK9981769.1"/>
    </source>
</evidence>
<dbReference type="GO" id="GO:0009279">
    <property type="term" value="C:cell outer membrane"/>
    <property type="evidence" value="ECO:0007669"/>
    <property type="project" value="TreeGrafter"/>
</dbReference>
<protein>
    <submittedName>
        <fullName evidence="4">LPS-assembly protein LptD</fullName>
    </submittedName>
</protein>
<accession>A0A9D7SVP0</accession>
<dbReference type="InterPro" id="IPR050218">
    <property type="entry name" value="LptD"/>
</dbReference>
<dbReference type="PANTHER" id="PTHR30189:SF1">
    <property type="entry name" value="LPS-ASSEMBLY PROTEIN LPTD"/>
    <property type="match status" value="1"/>
</dbReference>
<proteinExistence type="predicted"/>
<evidence type="ECO:0000256" key="1">
    <source>
        <dbReference type="SAM" id="MobiDB-lite"/>
    </source>
</evidence>
<evidence type="ECO:0000313" key="5">
    <source>
        <dbReference type="Proteomes" id="UP000808337"/>
    </source>
</evidence>